<accession>A0A7J7JB72</accession>
<proteinExistence type="predicted"/>
<keyword evidence="2" id="KW-1185">Reference proteome</keyword>
<evidence type="ECO:0000313" key="1">
    <source>
        <dbReference type="EMBL" id="KAF6023183.1"/>
    </source>
</evidence>
<dbReference type="Proteomes" id="UP000593567">
    <property type="component" value="Unassembled WGS sequence"/>
</dbReference>
<dbReference type="OrthoDB" id="120976at2759"/>
<reference evidence="1" key="1">
    <citation type="submission" date="2020-06" db="EMBL/GenBank/DDBJ databases">
        <title>Draft genome of Bugula neritina, a colonial animal packing powerful symbionts and potential medicines.</title>
        <authorList>
            <person name="Rayko M."/>
        </authorList>
    </citation>
    <scope>NUCLEOTIDE SEQUENCE [LARGE SCALE GENOMIC DNA]</scope>
    <source>
        <strain evidence="1">Kwan_BN1</strain>
    </source>
</reference>
<dbReference type="EMBL" id="VXIV02002751">
    <property type="protein sequence ID" value="KAF6023183.1"/>
    <property type="molecule type" value="Genomic_DNA"/>
</dbReference>
<name>A0A7J7JB72_BUGNE</name>
<dbReference type="AlphaFoldDB" id="A0A7J7JB72"/>
<comment type="caution">
    <text evidence="1">The sequence shown here is derived from an EMBL/GenBank/DDBJ whole genome shotgun (WGS) entry which is preliminary data.</text>
</comment>
<evidence type="ECO:0000313" key="2">
    <source>
        <dbReference type="Proteomes" id="UP000593567"/>
    </source>
</evidence>
<sequence length="147" mass="17025">MIIMIIIMPTTVTLRQINASQEKRQTKKKTELSKTGEPAFRVCASYLNYLILFFPIRFLKAYELLCQQEGCLPMPYIKSALKQAIEDEKFLTKMIVEPVPVNSSDDPTVKLEPLLNAMRRERYNYIKGLYVWELPMTNEEITALVSS</sequence>
<protein>
    <submittedName>
        <fullName evidence="1">Uncharacterized protein</fullName>
    </submittedName>
</protein>
<organism evidence="1 2">
    <name type="scientific">Bugula neritina</name>
    <name type="common">Brown bryozoan</name>
    <name type="synonym">Sertularia neritina</name>
    <dbReference type="NCBI Taxonomy" id="10212"/>
    <lineage>
        <taxon>Eukaryota</taxon>
        <taxon>Metazoa</taxon>
        <taxon>Spiralia</taxon>
        <taxon>Lophotrochozoa</taxon>
        <taxon>Bryozoa</taxon>
        <taxon>Gymnolaemata</taxon>
        <taxon>Cheilostomatida</taxon>
        <taxon>Flustrina</taxon>
        <taxon>Buguloidea</taxon>
        <taxon>Bugulidae</taxon>
        <taxon>Bugula</taxon>
    </lineage>
</organism>
<gene>
    <name evidence="1" type="ORF">EB796_018516</name>
</gene>